<name>A0A1C4GQ62_9ENTR</name>
<evidence type="ECO:0000256" key="1">
    <source>
        <dbReference type="SAM" id="Phobius"/>
    </source>
</evidence>
<dbReference type="Proteomes" id="UP000198515">
    <property type="component" value="Unassembled WGS sequence"/>
</dbReference>
<feature type="transmembrane region" description="Helical" evidence="1">
    <location>
        <begin position="51"/>
        <end position="73"/>
    </location>
</feature>
<dbReference type="OrthoDB" id="6548832at2"/>
<dbReference type="RefSeq" id="WP_049005647.1">
    <property type="nucleotide sequence ID" value="NZ_FMBC01000107.1"/>
</dbReference>
<dbReference type="AlphaFoldDB" id="A0A1C4GQ62"/>
<keyword evidence="1" id="KW-0472">Membrane</keyword>
<feature type="transmembrane region" description="Helical" evidence="1">
    <location>
        <begin position="6"/>
        <end position="23"/>
    </location>
</feature>
<keyword evidence="1" id="KW-0812">Transmembrane</keyword>
<gene>
    <name evidence="2" type="ORF">GA0061070_11071</name>
</gene>
<reference evidence="3" key="1">
    <citation type="submission" date="2016-08" db="EMBL/GenBank/DDBJ databases">
        <authorList>
            <person name="Varghese N."/>
            <person name="Submissions Spin"/>
        </authorList>
    </citation>
    <scope>NUCLEOTIDE SEQUENCE [LARGE SCALE GENOMIC DNA]</scope>
    <source>
        <strain evidence="3">REICA_142</strain>
    </source>
</reference>
<sequence>MDNPILQKTIIIFILILWVIDEFRARKRKCSDPAIEAADARERHEWRYLRWGFRTIQVAATVYIFVQLIQVLLR</sequence>
<dbReference type="EMBL" id="FMBC01000107">
    <property type="protein sequence ID" value="SCC70013.1"/>
    <property type="molecule type" value="Genomic_DNA"/>
</dbReference>
<accession>A0A1C4GQ62</accession>
<organism evidence="2 3">
    <name type="scientific">Kosakonia oryziphila</name>
    <dbReference type="NCBI Taxonomy" id="1005667"/>
    <lineage>
        <taxon>Bacteria</taxon>
        <taxon>Pseudomonadati</taxon>
        <taxon>Pseudomonadota</taxon>
        <taxon>Gammaproteobacteria</taxon>
        <taxon>Enterobacterales</taxon>
        <taxon>Enterobacteriaceae</taxon>
        <taxon>Kosakonia</taxon>
    </lineage>
</organism>
<proteinExistence type="predicted"/>
<keyword evidence="3" id="KW-1185">Reference proteome</keyword>
<keyword evidence="1" id="KW-1133">Transmembrane helix</keyword>
<protein>
    <submittedName>
        <fullName evidence="2">Uncharacterized protein</fullName>
    </submittedName>
</protein>
<evidence type="ECO:0000313" key="3">
    <source>
        <dbReference type="Proteomes" id="UP000198515"/>
    </source>
</evidence>
<evidence type="ECO:0000313" key="2">
    <source>
        <dbReference type="EMBL" id="SCC70013.1"/>
    </source>
</evidence>